<sequence>MSSAIRILNFGNLLPPSDGGRTEIGRAICPGASFINRLDFETNQYEGFGHPFLHGLRVYCSGIPATPPVSIHYLINPPDPSVSKLEQVEGKVSPNGIREAVVYAQDYVNLFGYPGSFAGDPTGPRWEQARSEVAGCLLKGVELYYVLWVDGMRLHFDCSSQSPTLPPDLPPPLPPLPTSAPPATVTVSVTVTVTVIIPPPTPVTSTIVVGTGASASTIVTVIMHTPPPVTMTLSQAIGTPAPPAAAATTVFAIDTASSTARAANDSDLELSPWLMGVLAGLAIVLVGLVFAMLGLLVRQRQRRRRRGRERCEQVPTPLEMADRSVPPDVDPPAYIVVPISSMGVVQDIPLELADRQGPSGQKAKAEIGMGEEDGPCGNEGGHKTVARQAKREVAMV</sequence>
<comment type="caution">
    <text evidence="3">The sequence shown here is derived from an EMBL/GenBank/DDBJ whole genome shotgun (WGS) entry which is preliminary data.</text>
</comment>
<organism evidence="3 4">
    <name type="scientific">Catenaria anguillulae PL171</name>
    <dbReference type="NCBI Taxonomy" id="765915"/>
    <lineage>
        <taxon>Eukaryota</taxon>
        <taxon>Fungi</taxon>
        <taxon>Fungi incertae sedis</taxon>
        <taxon>Blastocladiomycota</taxon>
        <taxon>Blastocladiomycetes</taxon>
        <taxon>Blastocladiales</taxon>
        <taxon>Catenariaceae</taxon>
        <taxon>Catenaria</taxon>
    </lineage>
</organism>
<name>A0A1Y2HRT6_9FUNG</name>
<evidence type="ECO:0000256" key="1">
    <source>
        <dbReference type="SAM" id="MobiDB-lite"/>
    </source>
</evidence>
<dbReference type="Proteomes" id="UP000193411">
    <property type="component" value="Unassembled WGS sequence"/>
</dbReference>
<gene>
    <name evidence="3" type="ORF">BCR44DRAFT_48726</name>
</gene>
<evidence type="ECO:0000256" key="2">
    <source>
        <dbReference type="SAM" id="Phobius"/>
    </source>
</evidence>
<keyword evidence="4" id="KW-1185">Reference proteome</keyword>
<proteinExistence type="predicted"/>
<keyword evidence="2" id="KW-0472">Membrane</keyword>
<keyword evidence="2" id="KW-0812">Transmembrane</keyword>
<accession>A0A1Y2HRT6</accession>
<feature type="transmembrane region" description="Helical" evidence="2">
    <location>
        <begin position="273"/>
        <end position="297"/>
    </location>
</feature>
<evidence type="ECO:0000313" key="3">
    <source>
        <dbReference type="EMBL" id="ORZ35842.1"/>
    </source>
</evidence>
<protein>
    <submittedName>
        <fullName evidence="3">Uncharacterized protein</fullName>
    </submittedName>
</protein>
<evidence type="ECO:0000313" key="4">
    <source>
        <dbReference type="Proteomes" id="UP000193411"/>
    </source>
</evidence>
<keyword evidence="2" id="KW-1133">Transmembrane helix</keyword>
<dbReference type="AlphaFoldDB" id="A0A1Y2HRT6"/>
<feature type="region of interest" description="Disordered" evidence="1">
    <location>
        <begin position="371"/>
        <end position="390"/>
    </location>
</feature>
<dbReference type="EMBL" id="MCFL01000020">
    <property type="protein sequence ID" value="ORZ35842.1"/>
    <property type="molecule type" value="Genomic_DNA"/>
</dbReference>
<reference evidence="3 4" key="1">
    <citation type="submission" date="2016-07" db="EMBL/GenBank/DDBJ databases">
        <title>Pervasive Adenine N6-methylation of Active Genes in Fungi.</title>
        <authorList>
            <consortium name="DOE Joint Genome Institute"/>
            <person name="Mondo S.J."/>
            <person name="Dannebaum R.O."/>
            <person name="Kuo R.C."/>
            <person name="Labutti K."/>
            <person name="Haridas S."/>
            <person name="Kuo A."/>
            <person name="Salamov A."/>
            <person name="Ahrendt S.R."/>
            <person name="Lipzen A."/>
            <person name="Sullivan W."/>
            <person name="Andreopoulos W.B."/>
            <person name="Clum A."/>
            <person name="Lindquist E."/>
            <person name="Daum C."/>
            <person name="Ramamoorthy G.K."/>
            <person name="Gryganskyi A."/>
            <person name="Culley D."/>
            <person name="Magnuson J.K."/>
            <person name="James T.Y."/>
            <person name="O'Malley M.A."/>
            <person name="Stajich J.E."/>
            <person name="Spatafora J.W."/>
            <person name="Visel A."/>
            <person name="Grigoriev I.V."/>
        </authorList>
    </citation>
    <scope>NUCLEOTIDE SEQUENCE [LARGE SCALE GENOMIC DNA]</scope>
    <source>
        <strain evidence="3 4">PL171</strain>
    </source>
</reference>